<evidence type="ECO:0000313" key="2">
    <source>
        <dbReference type="Proteomes" id="UP001197093"/>
    </source>
</evidence>
<keyword evidence="2" id="KW-1185">Reference proteome</keyword>
<comment type="caution">
    <text evidence="1">The sequence shown here is derived from an EMBL/GenBank/DDBJ whole genome shotgun (WGS) entry which is preliminary data.</text>
</comment>
<dbReference type="EMBL" id="JAHCVI010000004">
    <property type="protein sequence ID" value="KAG7286509.1"/>
    <property type="molecule type" value="Genomic_DNA"/>
</dbReference>
<dbReference type="AlphaFoldDB" id="A0AAD4ESH8"/>
<dbReference type="InterPro" id="IPR021047">
    <property type="entry name" value="Mannosyltransferase_CMT1"/>
</dbReference>
<dbReference type="Pfam" id="PF11735">
    <property type="entry name" value="CAP59_mtransfer"/>
    <property type="match status" value="1"/>
</dbReference>
<sequence>MDYRNPFLFHDLCAQRDAEGYSNGLPFFLIFSKAGQGFSRSDMLHQKDAVRVKACWGGMVAMRARDRTVQEGDRFMEGIWSVEKQAWEMVERIGRNGLFCGVRETQLIMTGKREEDKNWDNTVMPPGQRLRFPS</sequence>
<dbReference type="Proteomes" id="UP001197093">
    <property type="component" value="Unassembled WGS sequence"/>
</dbReference>
<name>A0AAD4ESH8_9PEZI</name>
<evidence type="ECO:0000313" key="1">
    <source>
        <dbReference type="EMBL" id="KAG7286509.1"/>
    </source>
</evidence>
<reference evidence="1" key="1">
    <citation type="submission" date="2023-02" db="EMBL/GenBank/DDBJ databases">
        <authorList>
            <person name="Palmer J.M."/>
        </authorList>
    </citation>
    <scope>NUCLEOTIDE SEQUENCE</scope>
    <source>
        <strain evidence="1">FW57</strain>
    </source>
</reference>
<gene>
    <name evidence="1" type="ORF">NEMBOFW57_008820</name>
</gene>
<organism evidence="1 2">
    <name type="scientific">Staphylotrichum longicolle</name>
    <dbReference type="NCBI Taxonomy" id="669026"/>
    <lineage>
        <taxon>Eukaryota</taxon>
        <taxon>Fungi</taxon>
        <taxon>Dikarya</taxon>
        <taxon>Ascomycota</taxon>
        <taxon>Pezizomycotina</taxon>
        <taxon>Sordariomycetes</taxon>
        <taxon>Sordariomycetidae</taxon>
        <taxon>Sordariales</taxon>
        <taxon>Chaetomiaceae</taxon>
        <taxon>Staphylotrichum</taxon>
    </lineage>
</organism>
<proteinExistence type="predicted"/>
<accession>A0AAD4ESH8</accession>
<protein>
    <submittedName>
        <fullName evidence="1">Uncharacterized protein</fullName>
    </submittedName>
</protein>